<evidence type="ECO:0000256" key="1">
    <source>
        <dbReference type="ARBA" id="ARBA00004834"/>
    </source>
</evidence>
<dbReference type="GO" id="GO:0004553">
    <property type="term" value="F:hydrolase activity, hydrolyzing O-glycosyl compounds"/>
    <property type="evidence" value="ECO:0007669"/>
    <property type="project" value="InterPro"/>
</dbReference>
<proteinExistence type="inferred from homology"/>
<feature type="region of interest" description="Disordered" evidence="7">
    <location>
        <begin position="1"/>
        <end position="21"/>
    </location>
</feature>
<dbReference type="SUPFAM" id="SSF75005">
    <property type="entry name" value="Arabinanase/levansucrase/invertase"/>
    <property type="match status" value="1"/>
</dbReference>
<dbReference type="Gene3D" id="2.60.120.200">
    <property type="match status" value="1"/>
</dbReference>
<comment type="similarity">
    <text evidence="2">Belongs to the glycosyl hydrolase 43 family.</text>
</comment>
<evidence type="ECO:0000313" key="10">
    <source>
        <dbReference type="EMBL" id="SFH61486.1"/>
    </source>
</evidence>
<sequence length="804" mass="85495">MKSFRQFRQVRQVRPARPARARRAPRAALAGVLGGALAAVALAAAPAPADASHSANAQRATYTNEVTRGYSIDFPDPAVMRGKDGQWYAYATGGPYDETGRTGSSYKIATSPDLVHWRKVGDVFPEGRRPTWATATTGFWAPDIRYLNGEYLLYFTVPDTTTSTQGFDPAIGVATAPTPAGPWTPSDQPVVPAKPVGGGYDTVIDPAMFTDSTGTHYLYYGGFGTGIWVVKLAADGLRTVGEPVHVAASRYEGPNVLERDGWYYLFGSSANCCAGPTTGYSVFAGRSRSPLGPFVDKLGKPLLASRAGGTPVIAPNGNKWIGTGHHSAALDVSGQTYMAYHAIDRKDPWLDVSPGFTMRPMNLDRMDWIDGWPIVRAGLGASDTPQPAPVVRGEVDDRFEDPAATGSAFTVAGGTMNVSGPDQASDSGRFARLSGGTTALTRRTISRADVRVEADVRVPGDGAKGAVGVVARATPGGSGVRAVLDAGTRQVRIEARLGGQVRRTAVSLPAGFDTSAWHVLALQVRGTTATADVTDARLEDPWATVRLDLPHGLDRPGRAGLVAESSDGAGATGEADNFAANPLYTPVTRAVPAPEPGRVDPAYSDEFDGSLGDGWTWLRPDPKAQVSGDALRWPTQTGDLVGDGKPGLLLRSAMPDGDYTVQTKLTIDLGEDVQRNFQQGGLIVYAGDDEFLRLDVVAVGPTRIVEFGKETVFQGRRSWGGGLIGAPADTTWLRLVHTRDPRTGEHRYRAASSTDGTHWTWGLTWTLPADADPRVGLASQASTPETTQKYGPATSVFDYFRVSH</sequence>
<dbReference type="CDD" id="cd18616">
    <property type="entry name" value="GH43_ABN-like"/>
    <property type="match status" value="1"/>
</dbReference>
<evidence type="ECO:0000313" key="11">
    <source>
        <dbReference type="Proteomes" id="UP000199052"/>
    </source>
</evidence>
<dbReference type="Pfam" id="PF04616">
    <property type="entry name" value="Glyco_hydro_43"/>
    <property type="match status" value="1"/>
</dbReference>
<evidence type="ECO:0000313" key="9">
    <source>
        <dbReference type="EMBL" id="NYH86380.1"/>
    </source>
</evidence>
<organism evidence="10 11">
    <name type="scientific">Actinopolymorpha cephalotaxi</name>
    <dbReference type="NCBI Taxonomy" id="504797"/>
    <lineage>
        <taxon>Bacteria</taxon>
        <taxon>Bacillati</taxon>
        <taxon>Actinomycetota</taxon>
        <taxon>Actinomycetes</taxon>
        <taxon>Propionibacteriales</taxon>
        <taxon>Actinopolymorphaceae</taxon>
        <taxon>Actinopolymorpha</taxon>
    </lineage>
</organism>
<feature type="signal peptide" evidence="8">
    <location>
        <begin position="1"/>
        <end position="43"/>
    </location>
</feature>
<keyword evidence="4" id="KW-0326">Glycosidase</keyword>
<comment type="pathway">
    <text evidence="1">Glycan metabolism; L-arabinan degradation.</text>
</comment>
<dbReference type="InterPro" id="IPR050727">
    <property type="entry name" value="GH43_arabinanases"/>
</dbReference>
<evidence type="ECO:0000256" key="7">
    <source>
        <dbReference type="SAM" id="MobiDB-lite"/>
    </source>
</evidence>
<dbReference type="STRING" id="504797.SAMN05421678_12430"/>
<feature type="active site" description="Proton acceptor" evidence="5">
    <location>
        <position position="76"/>
    </location>
</feature>
<feature type="site" description="Important for catalytic activity, responsible for pKa modulation of the active site Glu and correct orientation of both the proton donor and substrate" evidence="6">
    <location>
        <position position="205"/>
    </location>
</feature>
<dbReference type="PANTHER" id="PTHR43301">
    <property type="entry name" value="ARABINAN ENDO-1,5-ALPHA-L-ARABINOSIDASE"/>
    <property type="match status" value="1"/>
</dbReference>
<gene>
    <name evidence="9" type="ORF">FHR37_005231</name>
    <name evidence="10" type="ORF">SAMN05421678_12430</name>
</gene>
<keyword evidence="12" id="KW-1185">Reference proteome</keyword>
<dbReference type="InterPro" id="IPR013320">
    <property type="entry name" value="ConA-like_dom_sf"/>
</dbReference>
<name>A0A1I3BHA6_9ACTN</name>
<evidence type="ECO:0000256" key="8">
    <source>
        <dbReference type="SAM" id="SignalP"/>
    </source>
</evidence>
<reference evidence="10 11" key="1">
    <citation type="submission" date="2016-10" db="EMBL/GenBank/DDBJ databases">
        <authorList>
            <person name="de Groot N.N."/>
        </authorList>
    </citation>
    <scope>NUCLEOTIDE SEQUENCE [LARGE SCALE GENOMIC DNA]</scope>
    <source>
        <strain evidence="10 11">CPCC 202808</strain>
    </source>
</reference>
<evidence type="ECO:0000256" key="5">
    <source>
        <dbReference type="PIRSR" id="PIRSR606710-1"/>
    </source>
</evidence>
<accession>A0A1I3BHA6</accession>
<dbReference type="InterPro" id="IPR006710">
    <property type="entry name" value="Glyco_hydro_43"/>
</dbReference>
<reference evidence="9 12" key="2">
    <citation type="submission" date="2020-07" db="EMBL/GenBank/DDBJ databases">
        <title>Sequencing the genomes of 1000 actinobacteria strains.</title>
        <authorList>
            <person name="Klenk H.-P."/>
        </authorList>
    </citation>
    <scope>NUCLEOTIDE SEQUENCE [LARGE SCALE GENOMIC DNA]</scope>
    <source>
        <strain evidence="9 12">DSM 45117</strain>
    </source>
</reference>
<dbReference type="RefSeq" id="WP_092889840.1">
    <property type="nucleotide sequence ID" value="NZ_FOOI01000024.1"/>
</dbReference>
<dbReference type="GO" id="GO:0005975">
    <property type="term" value="P:carbohydrate metabolic process"/>
    <property type="evidence" value="ECO:0007669"/>
    <property type="project" value="InterPro"/>
</dbReference>
<dbReference type="InterPro" id="IPR023296">
    <property type="entry name" value="Glyco_hydro_beta-prop_sf"/>
</dbReference>
<dbReference type="EMBL" id="JACBZA010000001">
    <property type="protein sequence ID" value="NYH86380.1"/>
    <property type="molecule type" value="Genomic_DNA"/>
</dbReference>
<dbReference type="Proteomes" id="UP000199052">
    <property type="component" value="Unassembled WGS sequence"/>
</dbReference>
<keyword evidence="8" id="KW-0732">Signal</keyword>
<evidence type="ECO:0000256" key="4">
    <source>
        <dbReference type="ARBA" id="ARBA00023295"/>
    </source>
</evidence>
<evidence type="ECO:0000313" key="12">
    <source>
        <dbReference type="Proteomes" id="UP000533017"/>
    </source>
</evidence>
<dbReference type="Gene3D" id="2.60.120.560">
    <property type="entry name" value="Exo-inulinase, domain 1"/>
    <property type="match status" value="1"/>
</dbReference>
<evidence type="ECO:0000256" key="6">
    <source>
        <dbReference type="PIRSR" id="PIRSR606710-2"/>
    </source>
</evidence>
<dbReference type="Proteomes" id="UP000533017">
    <property type="component" value="Unassembled WGS sequence"/>
</dbReference>
<protein>
    <submittedName>
        <fullName evidence="10">Glycosyl hydrolases family 43</fullName>
    </submittedName>
</protein>
<evidence type="ECO:0000256" key="3">
    <source>
        <dbReference type="ARBA" id="ARBA00022801"/>
    </source>
</evidence>
<dbReference type="Gene3D" id="2.115.10.20">
    <property type="entry name" value="Glycosyl hydrolase domain, family 43"/>
    <property type="match status" value="1"/>
</dbReference>
<keyword evidence="3 10" id="KW-0378">Hydrolase</keyword>
<feature type="chain" id="PRO_5039573775" evidence="8">
    <location>
        <begin position="44"/>
        <end position="804"/>
    </location>
</feature>
<dbReference type="AlphaFoldDB" id="A0A1I3BHA6"/>
<dbReference type="SUPFAM" id="SSF49899">
    <property type="entry name" value="Concanavalin A-like lectins/glucanases"/>
    <property type="match status" value="1"/>
</dbReference>
<dbReference type="OrthoDB" id="9801455at2"/>
<dbReference type="PANTHER" id="PTHR43301:SF3">
    <property type="entry name" value="ARABINAN ENDO-1,5-ALPHA-L-ARABINOSIDASE A-RELATED"/>
    <property type="match status" value="1"/>
</dbReference>
<evidence type="ECO:0000256" key="2">
    <source>
        <dbReference type="ARBA" id="ARBA00009865"/>
    </source>
</evidence>
<dbReference type="EMBL" id="FOOI01000024">
    <property type="protein sequence ID" value="SFH61486.1"/>
    <property type="molecule type" value="Genomic_DNA"/>
</dbReference>
<feature type="active site" description="Proton donor" evidence="5">
    <location>
        <position position="252"/>
    </location>
</feature>